<gene>
    <name evidence="2" type="ORF">E7Y31_22515</name>
</gene>
<feature type="region of interest" description="Disordered" evidence="1">
    <location>
        <begin position="1"/>
        <end position="34"/>
    </location>
</feature>
<keyword evidence="3" id="KW-1185">Reference proteome</keyword>
<reference evidence="2 3" key="1">
    <citation type="submission" date="2019-04" db="EMBL/GenBank/DDBJ databases">
        <title>Draft genome sequences for three unisolated Alnus-infective Frankia Sp+ strains, AgTrS, AiOr and AvVan, the first sequenced Frankia strains able to sporulate in-planta.</title>
        <authorList>
            <person name="Bethencourt L."/>
            <person name="Vautrin F."/>
            <person name="Taib N."/>
            <person name="Dubost A."/>
            <person name="Castro-Garcia L."/>
            <person name="Imbaud O."/>
            <person name="Abrouk D."/>
            <person name="Fournier P."/>
            <person name="Briolay J."/>
            <person name="Nguyen A."/>
            <person name="Normand P."/>
            <person name="Fernandez M.P."/>
            <person name="Brochier-Armanet C."/>
            <person name="Herrera-Belaroussi A."/>
        </authorList>
    </citation>
    <scope>NUCLEOTIDE SEQUENCE [LARGE SCALE GENOMIC DNA]</scope>
    <source>
        <strain evidence="2 3">AvVan</strain>
    </source>
</reference>
<accession>A0A4S5BER7</accession>
<feature type="non-terminal residue" evidence="2">
    <location>
        <position position="43"/>
    </location>
</feature>
<comment type="caution">
    <text evidence="2">The sequence shown here is derived from an EMBL/GenBank/DDBJ whole genome shotgun (WGS) entry which is preliminary data.</text>
</comment>
<dbReference type="AlphaFoldDB" id="A0A4S5BER7"/>
<feature type="compositionally biased region" description="Low complexity" evidence="1">
    <location>
        <begin position="22"/>
        <end position="34"/>
    </location>
</feature>
<protein>
    <submittedName>
        <fullName evidence="2">ABC transporter ATP-binding protein</fullName>
    </submittedName>
</protein>
<evidence type="ECO:0000313" key="3">
    <source>
        <dbReference type="Proteomes" id="UP000305282"/>
    </source>
</evidence>
<dbReference type="Proteomes" id="UP000305282">
    <property type="component" value="Unassembled WGS sequence"/>
</dbReference>
<evidence type="ECO:0000256" key="1">
    <source>
        <dbReference type="SAM" id="MobiDB-lite"/>
    </source>
</evidence>
<sequence length="43" mass="4084">MSAAATPMSEAVPGPSAPRVPAPGSGSGSGVKVAGLCKEFRLG</sequence>
<keyword evidence="2" id="KW-0067">ATP-binding</keyword>
<evidence type="ECO:0000313" key="2">
    <source>
        <dbReference type="EMBL" id="THJ30767.1"/>
    </source>
</evidence>
<name>A0A4S5BER7_9ACTN</name>
<proteinExistence type="predicted"/>
<organism evidence="2 3">
    <name type="scientific">Candidatus Frankia alpina</name>
    <dbReference type="NCBI Taxonomy" id="2699483"/>
    <lineage>
        <taxon>Bacteria</taxon>
        <taxon>Bacillati</taxon>
        <taxon>Actinomycetota</taxon>
        <taxon>Actinomycetes</taxon>
        <taxon>Frankiales</taxon>
        <taxon>Frankiaceae</taxon>
        <taxon>Frankia</taxon>
    </lineage>
</organism>
<dbReference type="GO" id="GO:0005524">
    <property type="term" value="F:ATP binding"/>
    <property type="evidence" value="ECO:0007669"/>
    <property type="project" value="UniProtKB-KW"/>
</dbReference>
<keyword evidence="2" id="KW-0547">Nucleotide-binding</keyword>
<dbReference type="EMBL" id="SSXH01000982">
    <property type="protein sequence ID" value="THJ30767.1"/>
    <property type="molecule type" value="Genomic_DNA"/>
</dbReference>